<sequence length="375" mass="42288">MKREFTPKWLDAVLCPPEKARVIFTDSMAGGLRLRVTPNSKTFVVDYTVEGKRKTYKIGKYPEVKLKTAREVARSVTDGAARGVDPNAAPVPTIAPPTVADMLAKYDTMKLSRLRGREEVKRCLNKELAAHLSRPIADVTRFDLNEIVDLVKLRSSDARSNRVRAYIRAFFNWADTRVELVANPADRMANPEKEHHRDRKLTVKEVQAIYNTGLPIVQMLVLTAARRSEIADLKWSEVVDGWIQLSEDRTKNGKPHVIPLSPEAMAIIEAQPRTSDYVFADRVLNRVKASLPVFDTGDYRLHDLRRAFATHSTERGARVEVVELCLGHSLGNVLGRIVATYNQAELLDARRSVLESWSRLITGVETNVIQIGNRR</sequence>
<dbReference type="GO" id="GO:0003677">
    <property type="term" value="F:DNA binding"/>
    <property type="evidence" value="ECO:0007669"/>
    <property type="project" value="UniProtKB-KW"/>
</dbReference>
<dbReference type="InterPro" id="IPR050808">
    <property type="entry name" value="Phage_Integrase"/>
</dbReference>
<dbReference type="PANTHER" id="PTHR30629">
    <property type="entry name" value="PROPHAGE INTEGRASE"/>
    <property type="match status" value="1"/>
</dbReference>
<dbReference type="GO" id="GO:0006310">
    <property type="term" value="P:DNA recombination"/>
    <property type="evidence" value="ECO:0007669"/>
    <property type="project" value="UniProtKB-KW"/>
</dbReference>
<organism evidence="6 7">
    <name type="scientific">Pseudosulfitobacter pseudonitzschiae</name>
    <dbReference type="NCBI Taxonomy" id="1402135"/>
    <lineage>
        <taxon>Bacteria</taxon>
        <taxon>Pseudomonadati</taxon>
        <taxon>Pseudomonadota</taxon>
        <taxon>Alphaproteobacteria</taxon>
        <taxon>Rhodobacterales</taxon>
        <taxon>Roseobacteraceae</taxon>
        <taxon>Pseudosulfitobacter</taxon>
    </lineage>
</organism>
<feature type="domain" description="Tyr recombinase" evidence="5">
    <location>
        <begin position="189"/>
        <end position="355"/>
    </location>
</feature>
<keyword evidence="4" id="KW-0233">DNA recombination</keyword>
<dbReference type="EMBL" id="JAMD01000004">
    <property type="protein sequence ID" value="KEJ96321.1"/>
    <property type="molecule type" value="Genomic_DNA"/>
</dbReference>
<gene>
    <name evidence="6" type="ORF">SUH3_18850</name>
</gene>
<evidence type="ECO:0000259" key="5">
    <source>
        <dbReference type="PROSITE" id="PS51898"/>
    </source>
</evidence>
<dbReference type="InterPro" id="IPR010998">
    <property type="entry name" value="Integrase_recombinase_N"/>
</dbReference>
<keyword evidence="3" id="KW-0238">DNA-binding</keyword>
<keyword evidence="2" id="KW-0229">DNA integration</keyword>
<comment type="similarity">
    <text evidence="1">Belongs to the 'phage' integrase family.</text>
</comment>
<dbReference type="Proteomes" id="UP000027746">
    <property type="component" value="Unassembled WGS sequence"/>
</dbReference>
<evidence type="ECO:0000256" key="2">
    <source>
        <dbReference type="ARBA" id="ARBA00022908"/>
    </source>
</evidence>
<evidence type="ECO:0000313" key="7">
    <source>
        <dbReference type="Proteomes" id="UP000027746"/>
    </source>
</evidence>
<protein>
    <recommendedName>
        <fullName evidence="5">Tyr recombinase domain-containing protein</fullName>
    </recommendedName>
</protein>
<dbReference type="GO" id="GO:0015074">
    <property type="term" value="P:DNA integration"/>
    <property type="evidence" value="ECO:0007669"/>
    <property type="project" value="UniProtKB-KW"/>
</dbReference>
<dbReference type="RefSeq" id="WP_037925558.1">
    <property type="nucleotide sequence ID" value="NZ_FQVP01000002.1"/>
</dbReference>
<name>A0A073J3R0_9RHOB</name>
<evidence type="ECO:0000313" key="6">
    <source>
        <dbReference type="EMBL" id="KEJ96321.1"/>
    </source>
</evidence>
<dbReference type="InterPro" id="IPR011010">
    <property type="entry name" value="DNA_brk_join_enz"/>
</dbReference>
<dbReference type="Gene3D" id="3.30.160.390">
    <property type="entry name" value="Integrase, DNA-binding domain"/>
    <property type="match status" value="1"/>
</dbReference>
<dbReference type="InterPro" id="IPR013762">
    <property type="entry name" value="Integrase-like_cat_sf"/>
</dbReference>
<dbReference type="OrthoDB" id="7615137at2"/>
<dbReference type="InterPro" id="IPR038488">
    <property type="entry name" value="Integrase_DNA-bd_sf"/>
</dbReference>
<keyword evidence="7" id="KW-1185">Reference proteome</keyword>
<evidence type="ECO:0000256" key="4">
    <source>
        <dbReference type="ARBA" id="ARBA00023172"/>
    </source>
</evidence>
<accession>A0A073J3R0</accession>
<reference evidence="6 7" key="1">
    <citation type="submission" date="2014-01" db="EMBL/GenBank/DDBJ databases">
        <title>Sulfitobacter sp. H3 (MCCC 1A00686) Genome Sequencing.</title>
        <authorList>
            <person name="Lai Q."/>
            <person name="Hong Z."/>
        </authorList>
    </citation>
    <scope>NUCLEOTIDE SEQUENCE [LARGE SCALE GENOMIC DNA]</scope>
    <source>
        <strain evidence="6 7">H3</strain>
    </source>
</reference>
<evidence type="ECO:0000256" key="1">
    <source>
        <dbReference type="ARBA" id="ARBA00008857"/>
    </source>
</evidence>
<dbReference type="AlphaFoldDB" id="A0A073J3R0"/>
<dbReference type="PROSITE" id="PS51898">
    <property type="entry name" value="TYR_RECOMBINASE"/>
    <property type="match status" value="1"/>
</dbReference>
<dbReference type="InterPro" id="IPR002104">
    <property type="entry name" value="Integrase_catalytic"/>
</dbReference>
<dbReference type="Gene3D" id="1.10.443.10">
    <property type="entry name" value="Intergrase catalytic core"/>
    <property type="match status" value="1"/>
</dbReference>
<proteinExistence type="inferred from homology"/>
<comment type="caution">
    <text evidence="6">The sequence shown here is derived from an EMBL/GenBank/DDBJ whole genome shotgun (WGS) entry which is preliminary data.</text>
</comment>
<dbReference type="Gene3D" id="1.10.150.130">
    <property type="match status" value="1"/>
</dbReference>
<dbReference type="InterPro" id="IPR025166">
    <property type="entry name" value="Integrase_DNA_bind_dom"/>
</dbReference>
<dbReference type="PANTHER" id="PTHR30629:SF2">
    <property type="entry name" value="PROPHAGE INTEGRASE INTS-RELATED"/>
    <property type="match status" value="1"/>
</dbReference>
<dbReference type="Pfam" id="PF13356">
    <property type="entry name" value="Arm-DNA-bind_3"/>
    <property type="match status" value="1"/>
</dbReference>
<dbReference type="Pfam" id="PF00589">
    <property type="entry name" value="Phage_integrase"/>
    <property type="match status" value="1"/>
</dbReference>
<evidence type="ECO:0000256" key="3">
    <source>
        <dbReference type="ARBA" id="ARBA00023125"/>
    </source>
</evidence>
<dbReference type="SUPFAM" id="SSF56349">
    <property type="entry name" value="DNA breaking-rejoining enzymes"/>
    <property type="match status" value="1"/>
</dbReference>